<protein>
    <recommendedName>
        <fullName evidence="4">Nematode cuticle collagen N-terminal domain-containing protein</fullName>
    </recommendedName>
</protein>
<feature type="compositionally biased region" description="Low complexity" evidence="2">
    <location>
        <begin position="390"/>
        <end position="400"/>
    </location>
</feature>
<feature type="transmembrane region" description="Helical" evidence="3">
    <location>
        <begin position="132"/>
        <end position="155"/>
    </location>
</feature>
<feature type="compositionally biased region" description="Low complexity" evidence="2">
    <location>
        <begin position="369"/>
        <end position="381"/>
    </location>
</feature>
<keyword evidence="3" id="KW-0472">Membrane</keyword>
<dbReference type="SMART" id="SM01088">
    <property type="entry name" value="Col_cuticle_N"/>
    <property type="match status" value="1"/>
</dbReference>
<dbReference type="Gene3D" id="1.20.5.320">
    <property type="entry name" value="6-Phosphogluconate Dehydrogenase, domain 3"/>
    <property type="match status" value="1"/>
</dbReference>
<dbReference type="STRING" id="34508.A0A4U8UNP8"/>
<dbReference type="InterPro" id="IPR002486">
    <property type="entry name" value="Col_cuticle_N"/>
</dbReference>
<dbReference type="Pfam" id="PF01484">
    <property type="entry name" value="Col_cuticle_N"/>
    <property type="match status" value="1"/>
</dbReference>
<reference evidence="5 6" key="1">
    <citation type="journal article" date="2015" name="Genome Biol.">
        <title>Comparative genomics of Steinernema reveals deeply conserved gene regulatory networks.</title>
        <authorList>
            <person name="Dillman A.R."/>
            <person name="Macchietto M."/>
            <person name="Porter C.F."/>
            <person name="Rogers A."/>
            <person name="Williams B."/>
            <person name="Antoshechkin I."/>
            <person name="Lee M.M."/>
            <person name="Goodwin Z."/>
            <person name="Lu X."/>
            <person name="Lewis E.E."/>
            <person name="Goodrich-Blair H."/>
            <person name="Stock S.P."/>
            <person name="Adams B.J."/>
            <person name="Sternberg P.W."/>
            <person name="Mortazavi A."/>
        </authorList>
    </citation>
    <scope>NUCLEOTIDE SEQUENCE [LARGE SCALE GENOMIC DNA]</scope>
    <source>
        <strain evidence="5 6">ALL</strain>
    </source>
</reference>
<dbReference type="AlphaFoldDB" id="A0A4U8UNP8"/>
<feature type="compositionally biased region" description="Low complexity" evidence="2">
    <location>
        <begin position="342"/>
        <end position="351"/>
    </location>
</feature>
<feature type="region of interest" description="Disordered" evidence="2">
    <location>
        <begin position="249"/>
        <end position="440"/>
    </location>
</feature>
<dbReference type="PANTHER" id="PTHR24637">
    <property type="entry name" value="COLLAGEN"/>
    <property type="match status" value="1"/>
</dbReference>
<dbReference type="Proteomes" id="UP000298663">
    <property type="component" value="Unassembled WGS sequence"/>
</dbReference>
<sequence length="440" mass="46967">MYVLASKLHLKVQLLKILHCESASKSCFTLWEPFTSPSELFPQFTVVGGESSFFCPEWGNGQQRETRLASSRDFRSLRRKWILLNEPVDPPMLHKRNIRRSTPRSRSSRPLGFAMTMNERQLKQQLQTLKTVAFSGIVVCTVATISSVIVVPLLYSYIQNVQTSLESDFGYCKYQSIQMLDELIQTEQSMGLFTRRRRSYGSAYNENYNVPQVVEPSQYTSENRGSLYQRGGRPSDTCCSCGTGPAGYPGPQGLDGDRGQDGIPGEDGTNGRDADPHAPISDQEWCFDCPVAETGPPGPRGEKGPIGPPGVPGVDGVDGRQGEPGQEGAPGRKGPRGERGEPGLLGAPGELHNVPAPRGPPGLPGVPGLPGDDGNDGLPGQPGAPGSPGPQGTSGKRGPPGQDGGPGSPGLPGERGGQGECDHCPTPRLEAGYNQARAKL</sequence>
<dbReference type="Pfam" id="PF01391">
    <property type="entry name" value="Collagen"/>
    <property type="match status" value="2"/>
</dbReference>
<keyword evidence="3" id="KW-0812">Transmembrane</keyword>
<keyword evidence="6" id="KW-1185">Reference proteome</keyword>
<accession>A0A4U8UNP8</accession>
<dbReference type="GO" id="GO:0042302">
    <property type="term" value="F:structural constituent of cuticle"/>
    <property type="evidence" value="ECO:0007669"/>
    <property type="project" value="InterPro"/>
</dbReference>
<dbReference type="InterPro" id="IPR008160">
    <property type="entry name" value="Collagen"/>
</dbReference>
<evidence type="ECO:0000313" key="6">
    <source>
        <dbReference type="Proteomes" id="UP000298663"/>
    </source>
</evidence>
<feature type="compositionally biased region" description="Gly residues" evidence="2">
    <location>
        <begin position="401"/>
        <end position="419"/>
    </location>
</feature>
<name>A0A4U8UNP8_STECR</name>
<gene>
    <name evidence="5" type="ORF">L596_002241</name>
</gene>
<evidence type="ECO:0000256" key="1">
    <source>
        <dbReference type="ARBA" id="ARBA00022737"/>
    </source>
</evidence>
<evidence type="ECO:0000313" key="5">
    <source>
        <dbReference type="EMBL" id="TMS34704.1"/>
    </source>
</evidence>
<proteinExistence type="predicted"/>
<dbReference type="EMBL" id="AZBU02000001">
    <property type="protein sequence ID" value="TMS34704.1"/>
    <property type="molecule type" value="Genomic_DNA"/>
</dbReference>
<evidence type="ECO:0000256" key="3">
    <source>
        <dbReference type="SAM" id="Phobius"/>
    </source>
</evidence>
<dbReference type="PANTHER" id="PTHR24637:SF421">
    <property type="entry name" value="CUTICLE COLLAGEN DPY-2"/>
    <property type="match status" value="1"/>
</dbReference>
<keyword evidence="1" id="KW-0677">Repeat</keyword>
<organism evidence="5 6">
    <name type="scientific">Steinernema carpocapsae</name>
    <name type="common">Entomopathogenic nematode</name>
    <dbReference type="NCBI Taxonomy" id="34508"/>
    <lineage>
        <taxon>Eukaryota</taxon>
        <taxon>Metazoa</taxon>
        <taxon>Ecdysozoa</taxon>
        <taxon>Nematoda</taxon>
        <taxon>Chromadorea</taxon>
        <taxon>Rhabditida</taxon>
        <taxon>Tylenchina</taxon>
        <taxon>Panagrolaimomorpha</taxon>
        <taxon>Strongyloidoidea</taxon>
        <taxon>Steinernematidae</taxon>
        <taxon>Steinernema</taxon>
    </lineage>
</organism>
<dbReference type="OrthoDB" id="5862458at2759"/>
<evidence type="ECO:0000259" key="4">
    <source>
        <dbReference type="SMART" id="SM01088"/>
    </source>
</evidence>
<comment type="caution">
    <text evidence="5">The sequence shown here is derived from an EMBL/GenBank/DDBJ whole genome shotgun (WGS) entry which is preliminary data.</text>
</comment>
<keyword evidence="3" id="KW-1133">Transmembrane helix</keyword>
<evidence type="ECO:0000256" key="2">
    <source>
        <dbReference type="SAM" id="MobiDB-lite"/>
    </source>
</evidence>
<feature type="domain" description="Nematode cuticle collagen N-terminal" evidence="4">
    <location>
        <begin position="131"/>
        <end position="183"/>
    </location>
</feature>
<reference evidence="5 6" key="2">
    <citation type="journal article" date="2019" name="G3 (Bethesda)">
        <title>Hybrid Assembly of the Genome of the Entomopathogenic Nematode Steinernema carpocapsae Identifies the X-Chromosome.</title>
        <authorList>
            <person name="Serra L."/>
            <person name="Macchietto M."/>
            <person name="Macias-Munoz A."/>
            <person name="McGill C.J."/>
            <person name="Rodriguez I.M."/>
            <person name="Rodriguez B."/>
            <person name="Murad R."/>
            <person name="Mortazavi A."/>
        </authorList>
    </citation>
    <scope>NUCLEOTIDE SEQUENCE [LARGE SCALE GENOMIC DNA]</scope>
    <source>
        <strain evidence="5 6">ALL</strain>
    </source>
</reference>